<evidence type="ECO:0000313" key="1">
    <source>
        <dbReference type="EMBL" id="EAS02781.1"/>
    </source>
</evidence>
<evidence type="ECO:0000313" key="2">
    <source>
        <dbReference type="Proteomes" id="UP000009168"/>
    </source>
</evidence>
<proteinExistence type="predicted"/>
<dbReference type="Proteomes" id="UP000009168">
    <property type="component" value="Unassembled WGS sequence"/>
</dbReference>
<accession>I7LWS8</accession>
<sequence length="177" mass="21136">MDNQIKIQELIVNKVTKYNKITQSQRFELLSLVLFKKFTIKKAANRLDINYSSAKTILHTHRKRQRYNNISNQKKLMPICSTKPIQKLKKQFQNQFEIVVSQGGQIINKPKDGEQINYKKIMENFKQQFIPLQQVIEIQPKNRSIIQRNQDILNQNNGMKTQYYFIKIEKQDEQNHL</sequence>
<gene>
    <name evidence="1" type="ORF">TTHERM_00348710</name>
</gene>
<reference evidence="2" key="1">
    <citation type="journal article" date="2006" name="PLoS Biol.">
        <title>Macronuclear genome sequence of the ciliate Tetrahymena thermophila, a model eukaryote.</title>
        <authorList>
            <person name="Eisen J.A."/>
            <person name="Coyne R.S."/>
            <person name="Wu M."/>
            <person name="Wu D."/>
            <person name="Thiagarajan M."/>
            <person name="Wortman J.R."/>
            <person name="Badger J.H."/>
            <person name="Ren Q."/>
            <person name="Amedeo P."/>
            <person name="Jones K.M."/>
            <person name="Tallon L.J."/>
            <person name="Delcher A.L."/>
            <person name="Salzberg S.L."/>
            <person name="Silva J.C."/>
            <person name="Haas B.J."/>
            <person name="Majoros W.H."/>
            <person name="Farzad M."/>
            <person name="Carlton J.M."/>
            <person name="Smith R.K. Jr."/>
            <person name="Garg J."/>
            <person name="Pearlman R.E."/>
            <person name="Karrer K.M."/>
            <person name="Sun L."/>
            <person name="Manning G."/>
            <person name="Elde N.C."/>
            <person name="Turkewitz A.P."/>
            <person name="Asai D.J."/>
            <person name="Wilkes D.E."/>
            <person name="Wang Y."/>
            <person name="Cai H."/>
            <person name="Collins K."/>
            <person name="Stewart B.A."/>
            <person name="Lee S.R."/>
            <person name="Wilamowska K."/>
            <person name="Weinberg Z."/>
            <person name="Ruzzo W.L."/>
            <person name="Wloga D."/>
            <person name="Gaertig J."/>
            <person name="Frankel J."/>
            <person name="Tsao C.-C."/>
            <person name="Gorovsky M.A."/>
            <person name="Keeling P.J."/>
            <person name="Waller R.F."/>
            <person name="Patron N.J."/>
            <person name="Cherry J.M."/>
            <person name="Stover N.A."/>
            <person name="Krieger C.J."/>
            <person name="del Toro C."/>
            <person name="Ryder H.F."/>
            <person name="Williamson S.C."/>
            <person name="Barbeau R.A."/>
            <person name="Hamilton E.P."/>
            <person name="Orias E."/>
        </authorList>
    </citation>
    <scope>NUCLEOTIDE SEQUENCE [LARGE SCALE GENOMIC DNA]</scope>
    <source>
        <strain evidence="2">SB210</strain>
    </source>
</reference>
<dbReference type="HOGENOM" id="CLU_1520838_0_0_1"/>
<dbReference type="AlphaFoldDB" id="I7LWS8"/>
<dbReference type="OrthoDB" id="299943at2759"/>
<dbReference type="OMA" id="SINCGEN"/>
<organism evidence="1 2">
    <name type="scientific">Tetrahymena thermophila (strain SB210)</name>
    <dbReference type="NCBI Taxonomy" id="312017"/>
    <lineage>
        <taxon>Eukaryota</taxon>
        <taxon>Sar</taxon>
        <taxon>Alveolata</taxon>
        <taxon>Ciliophora</taxon>
        <taxon>Intramacronucleata</taxon>
        <taxon>Oligohymenophorea</taxon>
        <taxon>Hymenostomatida</taxon>
        <taxon>Tetrahymenina</taxon>
        <taxon>Tetrahymenidae</taxon>
        <taxon>Tetrahymena</taxon>
    </lineage>
</organism>
<protein>
    <submittedName>
        <fullName evidence="1">Uncharacterized protein</fullName>
    </submittedName>
</protein>
<dbReference type="RefSeq" id="XP_001023026.1">
    <property type="nucleotide sequence ID" value="XM_001023026.1"/>
</dbReference>
<dbReference type="GeneID" id="7836848"/>
<dbReference type="InParanoid" id="I7LWS8"/>
<dbReference type="KEGG" id="tet:TTHERM_00348710"/>
<dbReference type="EMBL" id="GG662523">
    <property type="protein sequence ID" value="EAS02781.1"/>
    <property type="molecule type" value="Genomic_DNA"/>
</dbReference>
<keyword evidence="2" id="KW-1185">Reference proteome</keyword>
<name>I7LWS8_TETTS</name>